<name>A0A8J4PWZ9_9MYCE</name>
<accession>A0A8J4PWZ9</accession>
<dbReference type="GO" id="GO:0048270">
    <property type="term" value="F:methionine adenosyltransferase regulator activity"/>
    <property type="evidence" value="ECO:0007669"/>
    <property type="project" value="TreeGrafter"/>
</dbReference>
<dbReference type="PANTHER" id="PTHR10491">
    <property type="entry name" value="DTDP-4-DEHYDRORHAMNOSE REDUCTASE"/>
    <property type="match status" value="1"/>
</dbReference>
<dbReference type="Pfam" id="PF01370">
    <property type="entry name" value="Epimerase"/>
    <property type="match status" value="1"/>
</dbReference>
<organism evidence="2 3">
    <name type="scientific">Polysphondylium violaceum</name>
    <dbReference type="NCBI Taxonomy" id="133409"/>
    <lineage>
        <taxon>Eukaryota</taxon>
        <taxon>Amoebozoa</taxon>
        <taxon>Evosea</taxon>
        <taxon>Eumycetozoa</taxon>
        <taxon>Dictyostelia</taxon>
        <taxon>Dictyosteliales</taxon>
        <taxon>Dictyosteliaceae</taxon>
        <taxon>Polysphondylium</taxon>
    </lineage>
</organism>
<protein>
    <recommendedName>
        <fullName evidence="1">NAD-dependent epimerase/dehydratase domain-containing protein</fullName>
    </recommendedName>
</protein>
<evidence type="ECO:0000313" key="3">
    <source>
        <dbReference type="Proteomes" id="UP000695562"/>
    </source>
</evidence>
<dbReference type="InterPro" id="IPR005913">
    <property type="entry name" value="dTDP_dehydrorham_reduct"/>
</dbReference>
<dbReference type="OrthoDB" id="16464at2759"/>
<dbReference type="InterPro" id="IPR036291">
    <property type="entry name" value="NAD(P)-bd_dom_sf"/>
</dbReference>
<comment type="caution">
    <text evidence="2">The sequence shown here is derived from an EMBL/GenBank/DDBJ whole genome shotgun (WGS) entry which is preliminary data.</text>
</comment>
<gene>
    <name evidence="2" type="ORF">CYY_005203</name>
</gene>
<dbReference type="SUPFAM" id="SSF51735">
    <property type="entry name" value="NAD(P)-binding Rossmann-fold domains"/>
    <property type="match status" value="1"/>
</dbReference>
<evidence type="ECO:0000259" key="1">
    <source>
        <dbReference type="Pfam" id="PF01370"/>
    </source>
</evidence>
<keyword evidence="3" id="KW-1185">Reference proteome</keyword>
<dbReference type="InterPro" id="IPR001509">
    <property type="entry name" value="Epimerase_deHydtase"/>
</dbReference>
<sequence length="303" mass="34659">MIDNSNDNQQSPCVLLFGGTGWIGNKMIDLMKEKSIKYYVSTNRLENRSEIIEEIKRVNPTSILNCAGITGRPNIDWCEDHKVETIRSNIIGTLNLLDIANQCNVHVCNLATGCIYQYDDKHPINSGIGFKEEEAYNYFGSFYSTAKQTVEQLSKNYPNTLTLRLRMPISDSVQEPRNFITKIKNYERVVNVPNSMSVLYDLLPVMLDMCCKQTVGVFNFVNPGVISHNEILDLYKLHIDPSFQYQNFSVEEQDRILKAGRSNNHLDTSKLESLYPNIPHIQTSIQDVFKRMKRNTSTPTTTN</sequence>
<dbReference type="PANTHER" id="PTHR10491:SF4">
    <property type="entry name" value="METHIONINE ADENOSYLTRANSFERASE 2 SUBUNIT BETA"/>
    <property type="match status" value="1"/>
</dbReference>
<dbReference type="AlphaFoldDB" id="A0A8J4PWZ9"/>
<evidence type="ECO:0000313" key="2">
    <source>
        <dbReference type="EMBL" id="KAF2073494.1"/>
    </source>
</evidence>
<proteinExistence type="predicted"/>
<dbReference type="EMBL" id="AJWJ01000201">
    <property type="protein sequence ID" value="KAF2073494.1"/>
    <property type="molecule type" value="Genomic_DNA"/>
</dbReference>
<dbReference type="Gene3D" id="3.40.50.720">
    <property type="entry name" value="NAD(P)-binding Rossmann-like Domain"/>
    <property type="match status" value="1"/>
</dbReference>
<dbReference type="Proteomes" id="UP000695562">
    <property type="component" value="Unassembled WGS sequence"/>
</dbReference>
<dbReference type="GO" id="GO:0048269">
    <property type="term" value="C:methionine adenosyltransferase complex"/>
    <property type="evidence" value="ECO:0007669"/>
    <property type="project" value="TreeGrafter"/>
</dbReference>
<dbReference type="GO" id="GO:0006556">
    <property type="term" value="P:S-adenosylmethionine biosynthetic process"/>
    <property type="evidence" value="ECO:0007669"/>
    <property type="project" value="TreeGrafter"/>
</dbReference>
<reference evidence="2" key="1">
    <citation type="submission" date="2020-01" db="EMBL/GenBank/DDBJ databases">
        <title>Development of genomics and gene disruption for Polysphondylium violaceum indicates a role for the polyketide synthase stlB in stalk morphogenesis.</title>
        <authorList>
            <person name="Narita B."/>
            <person name="Kawabe Y."/>
            <person name="Kin K."/>
            <person name="Saito T."/>
            <person name="Gibbs R."/>
            <person name="Kuspa A."/>
            <person name="Muzny D."/>
            <person name="Queller D."/>
            <person name="Richards S."/>
            <person name="Strassman J."/>
            <person name="Sucgang R."/>
            <person name="Worley K."/>
            <person name="Schaap P."/>
        </authorList>
    </citation>
    <scope>NUCLEOTIDE SEQUENCE</scope>
    <source>
        <strain evidence="2">QSvi11</strain>
    </source>
</reference>
<feature type="domain" description="NAD-dependent epimerase/dehydratase" evidence="1">
    <location>
        <begin position="14"/>
        <end position="159"/>
    </location>
</feature>